<dbReference type="SUPFAM" id="SSF144091">
    <property type="entry name" value="Rhomboid-like"/>
    <property type="match status" value="1"/>
</dbReference>
<dbReference type="Proteomes" id="UP000696485">
    <property type="component" value="Unassembled WGS sequence"/>
</dbReference>
<dbReference type="EMBL" id="JAAAUY010000231">
    <property type="protein sequence ID" value="KAF9332931.1"/>
    <property type="molecule type" value="Genomic_DNA"/>
</dbReference>
<dbReference type="InterPro" id="IPR007599">
    <property type="entry name" value="DER1"/>
</dbReference>
<feature type="transmembrane region" description="Helical" evidence="7">
    <location>
        <begin position="97"/>
        <end position="130"/>
    </location>
</feature>
<keyword evidence="5 7" id="KW-1133">Transmembrane helix</keyword>
<evidence type="ECO:0000256" key="1">
    <source>
        <dbReference type="ARBA" id="ARBA00004477"/>
    </source>
</evidence>
<keyword evidence="9" id="KW-1185">Reference proteome</keyword>
<gene>
    <name evidence="8" type="primary">DERL1</name>
    <name evidence="8" type="ORF">BG006_004183</name>
</gene>
<evidence type="ECO:0000256" key="2">
    <source>
        <dbReference type="ARBA" id="ARBA00008917"/>
    </source>
</evidence>
<keyword evidence="3 7" id="KW-0812">Transmembrane</keyword>
<keyword evidence="4 7" id="KW-0256">Endoplasmic reticulum</keyword>
<evidence type="ECO:0000256" key="7">
    <source>
        <dbReference type="RuleBase" id="RU363059"/>
    </source>
</evidence>
<accession>A0A9P5VMV2</accession>
<dbReference type="GO" id="GO:0006950">
    <property type="term" value="P:response to stress"/>
    <property type="evidence" value="ECO:0007669"/>
    <property type="project" value="UniProtKB-ARBA"/>
</dbReference>
<keyword evidence="6 7" id="KW-0472">Membrane</keyword>
<reference evidence="8" key="1">
    <citation type="journal article" date="2020" name="Fungal Divers.">
        <title>Resolving the Mortierellaceae phylogeny through synthesis of multi-gene phylogenetics and phylogenomics.</title>
        <authorList>
            <person name="Vandepol N."/>
            <person name="Liber J."/>
            <person name="Desiro A."/>
            <person name="Na H."/>
            <person name="Kennedy M."/>
            <person name="Barry K."/>
            <person name="Grigoriev I.V."/>
            <person name="Miller A.N."/>
            <person name="O'Donnell K."/>
            <person name="Stajich J.E."/>
            <person name="Bonito G."/>
        </authorList>
    </citation>
    <scope>NUCLEOTIDE SEQUENCE</scope>
    <source>
        <strain evidence="8">NVP1</strain>
    </source>
</reference>
<protein>
    <recommendedName>
        <fullName evidence="7">Derlin</fullName>
    </recommendedName>
</protein>
<feature type="transmembrane region" description="Helical" evidence="7">
    <location>
        <begin position="57"/>
        <end position="77"/>
    </location>
</feature>
<sequence>MSENELLAKYKSVPLLTRSLMTATVVLSLAVNTNMINTSVLTLHWPSIMYRFHVHRLLTPFFVTGLGFNFLFDMLFLQSYGSQLESNTFAGRPADFAWFLLFTCLTTSVVGYFMHFAFMFQALLASVIYLWSQANTDRTVSFIFGLTFKAVYLPWVLFAYNYVLMGATIPWTMLAGIASAHLFYFLDSLYPDMGGPKLIPTPALLYRFLPSEEVAGAEFTAGGSMATNFRPGGGEAGAGRTVGGGPGVVHRWGRGCRLG</sequence>
<evidence type="ECO:0000256" key="4">
    <source>
        <dbReference type="ARBA" id="ARBA00022824"/>
    </source>
</evidence>
<dbReference type="InterPro" id="IPR035952">
    <property type="entry name" value="Rhomboid-like_sf"/>
</dbReference>
<evidence type="ECO:0000313" key="8">
    <source>
        <dbReference type="EMBL" id="KAF9332931.1"/>
    </source>
</evidence>
<comment type="caution">
    <text evidence="8">The sequence shown here is derived from an EMBL/GenBank/DDBJ whole genome shotgun (WGS) entry which is preliminary data.</text>
</comment>
<organism evidence="8 9">
    <name type="scientific">Podila minutissima</name>
    <dbReference type="NCBI Taxonomy" id="64525"/>
    <lineage>
        <taxon>Eukaryota</taxon>
        <taxon>Fungi</taxon>
        <taxon>Fungi incertae sedis</taxon>
        <taxon>Mucoromycota</taxon>
        <taxon>Mortierellomycotina</taxon>
        <taxon>Mortierellomycetes</taxon>
        <taxon>Mortierellales</taxon>
        <taxon>Mortierellaceae</taxon>
        <taxon>Podila</taxon>
    </lineage>
</organism>
<dbReference type="AlphaFoldDB" id="A0A9P5VMV2"/>
<evidence type="ECO:0000256" key="3">
    <source>
        <dbReference type="ARBA" id="ARBA00022692"/>
    </source>
</evidence>
<feature type="transmembrane region" description="Helical" evidence="7">
    <location>
        <begin position="169"/>
        <end position="186"/>
    </location>
</feature>
<comment type="subcellular location">
    <subcellularLocation>
        <location evidence="1 7">Endoplasmic reticulum membrane</location>
        <topology evidence="1 7">Multi-pass membrane protein</topology>
    </subcellularLocation>
</comment>
<feature type="transmembrane region" description="Helical" evidence="7">
    <location>
        <begin position="20"/>
        <end position="45"/>
    </location>
</feature>
<dbReference type="PANTHER" id="PTHR11009">
    <property type="entry name" value="DER1-LIKE PROTEIN, DERLIN"/>
    <property type="match status" value="1"/>
</dbReference>
<dbReference type="Pfam" id="PF04511">
    <property type="entry name" value="DER1"/>
    <property type="match status" value="1"/>
</dbReference>
<evidence type="ECO:0000256" key="5">
    <source>
        <dbReference type="ARBA" id="ARBA00022989"/>
    </source>
</evidence>
<comment type="similarity">
    <text evidence="2 7">Belongs to the derlin family.</text>
</comment>
<evidence type="ECO:0000313" key="9">
    <source>
        <dbReference type="Proteomes" id="UP000696485"/>
    </source>
</evidence>
<feature type="transmembrane region" description="Helical" evidence="7">
    <location>
        <begin position="142"/>
        <end position="163"/>
    </location>
</feature>
<proteinExistence type="inferred from homology"/>
<comment type="function">
    <text evidence="7">May be involved in the degradation of misfolded endoplasmic reticulum (ER) luminal proteins.</text>
</comment>
<dbReference type="GO" id="GO:0005789">
    <property type="term" value="C:endoplasmic reticulum membrane"/>
    <property type="evidence" value="ECO:0007669"/>
    <property type="project" value="UniProtKB-SubCell"/>
</dbReference>
<evidence type="ECO:0000256" key="6">
    <source>
        <dbReference type="ARBA" id="ARBA00023136"/>
    </source>
</evidence>
<name>A0A9P5VMV2_9FUNG</name>